<name>E8PPQ3_THESS</name>
<dbReference type="AlphaFoldDB" id="E8PPQ3"/>
<dbReference type="eggNOG" id="COG2250">
    <property type="taxonomic scope" value="Bacteria"/>
</dbReference>
<dbReference type="InterPro" id="IPR007842">
    <property type="entry name" value="HEPN_dom"/>
</dbReference>
<dbReference type="SUPFAM" id="SSF81593">
    <property type="entry name" value="Nucleotidyltransferase substrate binding subunit/domain"/>
    <property type="match status" value="1"/>
</dbReference>
<dbReference type="HOGENOM" id="CLU_123170_2_1_0"/>
<dbReference type="Gene3D" id="1.20.120.330">
    <property type="entry name" value="Nucleotidyltransferases domain 2"/>
    <property type="match status" value="1"/>
</dbReference>
<proteinExistence type="predicted"/>
<organism evidence="2 3">
    <name type="scientific">Thermus scotoductus (strain ATCC 700910 / SA-01)</name>
    <dbReference type="NCBI Taxonomy" id="743525"/>
    <lineage>
        <taxon>Bacteria</taxon>
        <taxon>Thermotogati</taxon>
        <taxon>Deinococcota</taxon>
        <taxon>Deinococci</taxon>
        <taxon>Thermales</taxon>
        <taxon>Thermaceae</taxon>
        <taxon>Thermus</taxon>
    </lineage>
</organism>
<protein>
    <submittedName>
        <fullName evidence="2">Hepn domain protein</fullName>
    </submittedName>
</protein>
<sequence>MPFRIKRMAPLDWEEWARWHAQAQHTLASGKRDLEEGDYDWASFKAHQAGEYALKGLLRGLGQPAFGHALIRLLQALKEAGHEVPEALEEKARTLDAHYIPARYPDAYPEGSPYEYYTRARAEEALRAAEGVLKWAEEVWRGLGSP</sequence>
<evidence type="ECO:0000313" key="2">
    <source>
        <dbReference type="EMBL" id="ADW22900.1"/>
    </source>
</evidence>
<gene>
    <name evidence="2" type="ordered locus">TSC_c22980</name>
</gene>
<dbReference type="Proteomes" id="UP000008087">
    <property type="component" value="Chromosome"/>
</dbReference>
<accession>E8PPQ3</accession>
<dbReference type="STRING" id="743525.TSC_c22980"/>
<evidence type="ECO:0000259" key="1">
    <source>
        <dbReference type="PROSITE" id="PS50910"/>
    </source>
</evidence>
<dbReference type="Pfam" id="PF05168">
    <property type="entry name" value="HEPN"/>
    <property type="match status" value="1"/>
</dbReference>
<dbReference type="SMART" id="SM00748">
    <property type="entry name" value="HEPN"/>
    <property type="match status" value="1"/>
</dbReference>
<reference evidence="2 3" key="2">
    <citation type="journal article" date="2011" name="BMC Genomics">
        <title>Sequence of the hyperplastic genome of the naturally competent Thermus scotoductus SA-01.</title>
        <authorList>
            <person name="Gounder K."/>
            <person name="Brzuszkiewicz E."/>
            <person name="Liesegang H."/>
            <person name="Wollherr A."/>
            <person name="Daniel R."/>
            <person name="Gottschalk G."/>
            <person name="Reva O."/>
            <person name="Kumwenda B."/>
            <person name="Srivastava M."/>
            <person name="Bricio C."/>
            <person name="Berenguer J."/>
            <person name="van Heerden E."/>
            <person name="Litthauer D."/>
        </authorList>
    </citation>
    <scope>NUCLEOTIDE SEQUENCE [LARGE SCALE GENOMIC DNA]</scope>
    <source>
        <strain evidence="3">ATCC 700910 / SA-01</strain>
    </source>
</reference>
<dbReference type="KEGG" id="tsc:TSC_c22980"/>
<dbReference type="PROSITE" id="PS50910">
    <property type="entry name" value="HEPN"/>
    <property type="match status" value="1"/>
</dbReference>
<dbReference type="EMBL" id="CP001962">
    <property type="protein sequence ID" value="ADW22900.1"/>
    <property type="molecule type" value="Genomic_DNA"/>
</dbReference>
<evidence type="ECO:0000313" key="3">
    <source>
        <dbReference type="Proteomes" id="UP000008087"/>
    </source>
</evidence>
<reference evidence="3" key="1">
    <citation type="submission" date="2010-03" db="EMBL/GenBank/DDBJ databases">
        <title>The genome sequence of Thermus scotoductus SA-01.</title>
        <authorList>
            <person name="Gounder K."/>
            <person name="Liesegang H."/>
            <person name="Brzuszkiewicz E."/>
            <person name="Wollherr A."/>
            <person name="Daniel R."/>
            <person name="Gottschalk G."/>
            <person name="van Heerden E."/>
            <person name="Litthauer D."/>
        </authorList>
    </citation>
    <scope>NUCLEOTIDE SEQUENCE [LARGE SCALE GENOMIC DNA]</scope>
    <source>
        <strain evidence="3">ATCC 700910 / SA-01</strain>
    </source>
</reference>
<feature type="domain" description="HEPN" evidence="1">
    <location>
        <begin position="20"/>
        <end position="132"/>
    </location>
</feature>